<protein>
    <submittedName>
        <fullName evidence="2">Dinitrogenase iron-molybdenum cofactor biosynthesis protein, putative NifX</fullName>
    </submittedName>
</protein>
<dbReference type="InterPro" id="IPR036105">
    <property type="entry name" value="DiNase_FeMo-co_biosyn_sf"/>
</dbReference>
<evidence type="ECO:0000259" key="1">
    <source>
        <dbReference type="Pfam" id="PF02579"/>
    </source>
</evidence>
<dbReference type="Gene3D" id="3.30.420.130">
    <property type="entry name" value="Dinitrogenase iron-molybdenum cofactor biosynthesis domain"/>
    <property type="match status" value="1"/>
</dbReference>
<organism evidence="2">
    <name type="scientific">Sulfurovum sp. enrichment culture clone C5</name>
    <dbReference type="NCBI Taxonomy" id="497650"/>
    <lineage>
        <taxon>Bacteria</taxon>
        <taxon>Pseudomonadati</taxon>
        <taxon>Campylobacterota</taxon>
        <taxon>Epsilonproteobacteria</taxon>
        <taxon>Campylobacterales</taxon>
        <taxon>Sulfurovaceae</taxon>
        <taxon>Sulfurovum</taxon>
        <taxon>environmental samples</taxon>
    </lineage>
</organism>
<reference evidence="2" key="1">
    <citation type="submission" date="2015-11" db="EMBL/GenBank/DDBJ databases">
        <authorList>
            <person name="Zhang Y."/>
            <person name="Guo Z."/>
        </authorList>
    </citation>
    <scope>NUCLEOTIDE SEQUENCE</scope>
    <source>
        <strain evidence="2">BN30871</strain>
    </source>
</reference>
<dbReference type="InterPro" id="IPR051840">
    <property type="entry name" value="NifX/NifY_domain"/>
</dbReference>
<dbReference type="PANTHER" id="PTHR33937:SF1">
    <property type="entry name" value="IRON-MOLIBDENUM COFACTOR PROCESSING PROTEIN"/>
    <property type="match status" value="1"/>
</dbReference>
<evidence type="ECO:0000313" key="2">
    <source>
        <dbReference type="EMBL" id="CUV66563.1"/>
    </source>
</evidence>
<dbReference type="SUPFAM" id="SSF53146">
    <property type="entry name" value="Nitrogenase accessory factor-like"/>
    <property type="match status" value="1"/>
</dbReference>
<sequence>MEAVSNNYEKGAIKVAFATNDTKNIDAHFGGAKQFYIYNVTSKTSDLFHVVNIQAKDTDETIAKLHGVDIVYFVDIGPTAAAKVINNGIFPIKYKDIVNIDSEIDKLKKMLGTNPPPFIKKIIDRKGA</sequence>
<dbReference type="PANTHER" id="PTHR33937">
    <property type="entry name" value="IRON-MOLYBDENUM PROTEIN-RELATED-RELATED"/>
    <property type="match status" value="1"/>
</dbReference>
<name>A0A0S4XQL1_9BACT</name>
<dbReference type="Pfam" id="PF02579">
    <property type="entry name" value="Nitro_FeMo-Co"/>
    <property type="match status" value="1"/>
</dbReference>
<proteinExistence type="predicted"/>
<accession>A0A0S4XQL1</accession>
<dbReference type="EMBL" id="FAXN01000096">
    <property type="protein sequence ID" value="CUV66563.1"/>
    <property type="molecule type" value="Genomic_DNA"/>
</dbReference>
<dbReference type="AlphaFoldDB" id="A0A0S4XQL1"/>
<dbReference type="InterPro" id="IPR003731">
    <property type="entry name" value="Di-Nase_FeMo-co_biosynth"/>
</dbReference>
<feature type="domain" description="Dinitrogenase iron-molybdenum cofactor biosynthesis" evidence="1">
    <location>
        <begin position="22"/>
        <end position="108"/>
    </location>
</feature>
<gene>
    <name evidence="2" type="ORF">BN3087_900001</name>
</gene>